<evidence type="ECO:0000256" key="1">
    <source>
        <dbReference type="ARBA" id="ARBA00005417"/>
    </source>
</evidence>
<keyword evidence="5" id="KW-0029">Amino-acid transport</keyword>
<feature type="domain" description="ABC transporter" evidence="6">
    <location>
        <begin position="4"/>
        <end position="233"/>
    </location>
</feature>
<keyword evidence="9" id="KW-1185">Reference proteome</keyword>
<evidence type="ECO:0000259" key="6">
    <source>
        <dbReference type="PROSITE" id="PS50893"/>
    </source>
</evidence>
<dbReference type="InterPro" id="IPR027417">
    <property type="entry name" value="P-loop_NTPase"/>
</dbReference>
<comment type="caution">
    <text evidence="7">The sequence shown here is derived from an EMBL/GenBank/DDBJ whole genome shotgun (WGS) entry which is preliminary data.</text>
</comment>
<keyword evidence="4 7" id="KW-0067">ATP-binding</keyword>
<evidence type="ECO:0000313" key="10">
    <source>
        <dbReference type="Proteomes" id="UP000545490"/>
    </source>
</evidence>
<keyword evidence="3" id="KW-0547">Nucleotide-binding</keyword>
<dbReference type="CDD" id="cd03224">
    <property type="entry name" value="ABC_TM1139_LivF_branched"/>
    <property type="match status" value="1"/>
</dbReference>
<dbReference type="RefSeq" id="WP_126830634.1">
    <property type="nucleotide sequence ID" value="NZ_JACIDG010000028.1"/>
</dbReference>
<evidence type="ECO:0000313" key="9">
    <source>
        <dbReference type="Proteomes" id="UP000272004"/>
    </source>
</evidence>
<evidence type="ECO:0000256" key="5">
    <source>
        <dbReference type="ARBA" id="ARBA00022970"/>
    </source>
</evidence>
<evidence type="ECO:0000256" key="3">
    <source>
        <dbReference type="ARBA" id="ARBA00022741"/>
    </source>
</evidence>
<dbReference type="GO" id="GO:0015658">
    <property type="term" value="F:branched-chain amino acid transmembrane transporter activity"/>
    <property type="evidence" value="ECO:0007669"/>
    <property type="project" value="TreeGrafter"/>
</dbReference>
<dbReference type="InterPro" id="IPR003593">
    <property type="entry name" value="AAA+_ATPase"/>
</dbReference>
<dbReference type="Proteomes" id="UP000545490">
    <property type="component" value="Unassembled WGS sequence"/>
</dbReference>
<evidence type="ECO:0000313" key="7">
    <source>
        <dbReference type="EMBL" id="MBB3919489.1"/>
    </source>
</evidence>
<dbReference type="PANTHER" id="PTHR43820">
    <property type="entry name" value="HIGH-AFFINITY BRANCHED-CHAIN AMINO ACID TRANSPORT ATP-BINDING PROTEIN LIVF"/>
    <property type="match status" value="1"/>
</dbReference>
<dbReference type="Proteomes" id="UP000272004">
    <property type="component" value="Unassembled WGS sequence"/>
</dbReference>
<dbReference type="AlphaFoldDB" id="A0A7W6FN01"/>
<keyword evidence="2" id="KW-0813">Transport</keyword>
<dbReference type="InterPro" id="IPR003439">
    <property type="entry name" value="ABC_transporter-like_ATP-bd"/>
</dbReference>
<dbReference type="EMBL" id="JACIDG010000028">
    <property type="protein sequence ID" value="MBB3919489.1"/>
    <property type="molecule type" value="Genomic_DNA"/>
</dbReference>
<sequence>MSLLSIRDLDVRHGLLQAVRGVSFDITEGEVLALVGANGAGKTTLLRSIAGAHLPAAGQVFLGGQDITAVPSHKRIAMGIALVPEGRRLFSQMTVEENLLLGKTTGRKGDWTIERVFDAFPNLKPRRRAKTGHLSGGEQQATAIGRALMSNPDILLLDEVSLGLSPLVVDRVYTQLQALLSSGTTIVLVEQDLGRAMNVASRVICMLEGRVVLDRPATGVTRDEITNAYFGLHHRADEDRSAS</sequence>
<reference evidence="7 10" key="2">
    <citation type="submission" date="2020-08" db="EMBL/GenBank/DDBJ databases">
        <title>Genomic Encyclopedia of Type Strains, Phase IV (KMG-IV): sequencing the most valuable type-strain genomes for metagenomic binning, comparative biology and taxonomic classification.</title>
        <authorList>
            <person name="Goeker M."/>
        </authorList>
    </citation>
    <scope>NUCLEOTIDE SEQUENCE [LARGE SCALE GENOMIC DNA]</scope>
    <source>
        <strain evidence="7 10">DSM 19331</strain>
    </source>
</reference>
<dbReference type="GO" id="GO:0016887">
    <property type="term" value="F:ATP hydrolysis activity"/>
    <property type="evidence" value="ECO:0007669"/>
    <property type="project" value="InterPro"/>
</dbReference>
<dbReference type="SMART" id="SM00382">
    <property type="entry name" value="AAA"/>
    <property type="match status" value="1"/>
</dbReference>
<evidence type="ECO:0000256" key="2">
    <source>
        <dbReference type="ARBA" id="ARBA00022448"/>
    </source>
</evidence>
<protein>
    <submittedName>
        <fullName evidence="8">ABC transporter ATP-binding protein</fullName>
    </submittedName>
    <submittedName>
        <fullName evidence="7">Branched-chain amino acid transport system ATP-binding protein</fullName>
    </submittedName>
</protein>
<dbReference type="GO" id="GO:0015807">
    <property type="term" value="P:L-amino acid transport"/>
    <property type="evidence" value="ECO:0007669"/>
    <property type="project" value="TreeGrafter"/>
</dbReference>
<gene>
    <name evidence="8" type="ORF">EFB14_31535</name>
    <name evidence="7" type="ORF">GGQ65_006834</name>
</gene>
<dbReference type="Gene3D" id="3.40.50.300">
    <property type="entry name" value="P-loop containing nucleotide triphosphate hydrolases"/>
    <property type="match status" value="1"/>
</dbReference>
<name>A0A7W6FN01_9HYPH</name>
<accession>A0A7W6FN01</accession>
<comment type="similarity">
    <text evidence="1">Belongs to the ABC transporter superfamily.</text>
</comment>
<reference evidence="8 9" key="1">
    <citation type="submission" date="2018-11" db="EMBL/GenBank/DDBJ databases">
        <authorList>
            <person name="Huo Y."/>
        </authorList>
    </citation>
    <scope>NUCLEOTIDE SEQUENCE [LARGE SCALE GENOMIC DNA]</scope>
    <source>
        <strain evidence="8 9">CCBAU 33202</strain>
    </source>
</reference>
<evidence type="ECO:0000256" key="4">
    <source>
        <dbReference type="ARBA" id="ARBA00022840"/>
    </source>
</evidence>
<dbReference type="EMBL" id="RJJU01000026">
    <property type="protein sequence ID" value="RUM06278.1"/>
    <property type="molecule type" value="Genomic_DNA"/>
</dbReference>
<organism evidence="7 10">
    <name type="scientific">Rhizobium fabae</name>
    <dbReference type="NCBI Taxonomy" id="573179"/>
    <lineage>
        <taxon>Bacteria</taxon>
        <taxon>Pseudomonadati</taxon>
        <taxon>Pseudomonadota</taxon>
        <taxon>Alphaproteobacteria</taxon>
        <taxon>Hyphomicrobiales</taxon>
        <taxon>Rhizobiaceae</taxon>
        <taxon>Rhizobium/Agrobacterium group</taxon>
        <taxon>Rhizobium</taxon>
    </lineage>
</organism>
<dbReference type="SUPFAM" id="SSF52540">
    <property type="entry name" value="P-loop containing nucleoside triphosphate hydrolases"/>
    <property type="match status" value="1"/>
</dbReference>
<proteinExistence type="inferred from homology"/>
<dbReference type="GO" id="GO:0005524">
    <property type="term" value="F:ATP binding"/>
    <property type="evidence" value="ECO:0007669"/>
    <property type="project" value="UniProtKB-KW"/>
</dbReference>
<dbReference type="InterPro" id="IPR052156">
    <property type="entry name" value="BCAA_Transport_ATP-bd_LivF"/>
</dbReference>
<dbReference type="PROSITE" id="PS50893">
    <property type="entry name" value="ABC_TRANSPORTER_2"/>
    <property type="match status" value="1"/>
</dbReference>
<dbReference type="PANTHER" id="PTHR43820:SF4">
    <property type="entry name" value="HIGH-AFFINITY BRANCHED-CHAIN AMINO ACID TRANSPORT ATP-BINDING PROTEIN LIVF"/>
    <property type="match status" value="1"/>
</dbReference>
<dbReference type="Pfam" id="PF00005">
    <property type="entry name" value="ABC_tran"/>
    <property type="match status" value="1"/>
</dbReference>
<evidence type="ECO:0000313" key="8">
    <source>
        <dbReference type="EMBL" id="RUM06278.1"/>
    </source>
</evidence>